<dbReference type="Pfam" id="PF05378">
    <property type="entry name" value="Hydant_A_N"/>
    <property type="match status" value="1"/>
</dbReference>
<dbReference type="PANTHER" id="PTHR11365:SF23">
    <property type="entry name" value="HYPOTHETICAL 5-OXOPROLINASE (EUROFUNG)-RELATED"/>
    <property type="match status" value="1"/>
</dbReference>
<dbReference type="InterPro" id="IPR008040">
    <property type="entry name" value="Hydant_A_N"/>
</dbReference>
<accession>A0A1N6PJ07</accession>
<protein>
    <submittedName>
        <fullName evidence="4">N-methylhydantoinase A</fullName>
    </submittedName>
</protein>
<keyword evidence="5" id="KW-1185">Reference proteome</keyword>
<name>A0A1N6PJ07_9RHOO</name>
<gene>
    <name evidence="4" type="ORF">SAMN05421829_10271</name>
</gene>
<evidence type="ECO:0000313" key="4">
    <source>
        <dbReference type="EMBL" id="SIQ04335.1"/>
    </source>
</evidence>
<dbReference type="InterPro" id="IPR002821">
    <property type="entry name" value="Hydantoinase_A"/>
</dbReference>
<dbReference type="Pfam" id="PF01968">
    <property type="entry name" value="Hydantoinase_A"/>
    <property type="match status" value="1"/>
</dbReference>
<organism evidence="4 5">
    <name type="scientific">Aromatoleum tolulyticum</name>
    <dbReference type="NCBI Taxonomy" id="34027"/>
    <lineage>
        <taxon>Bacteria</taxon>
        <taxon>Pseudomonadati</taxon>
        <taxon>Pseudomonadota</taxon>
        <taxon>Betaproteobacteria</taxon>
        <taxon>Rhodocyclales</taxon>
        <taxon>Rhodocyclaceae</taxon>
        <taxon>Aromatoleum</taxon>
    </lineage>
</organism>
<feature type="domain" description="Hydantoinase A/oxoprolinase" evidence="1">
    <location>
        <begin position="208"/>
        <end position="494"/>
    </location>
</feature>
<evidence type="ECO:0000259" key="1">
    <source>
        <dbReference type="Pfam" id="PF01968"/>
    </source>
</evidence>
<dbReference type="Proteomes" id="UP000186819">
    <property type="component" value="Unassembled WGS sequence"/>
</dbReference>
<dbReference type="Pfam" id="PF19278">
    <property type="entry name" value="Hydant_A_C"/>
    <property type="match status" value="1"/>
</dbReference>
<dbReference type="RefSeq" id="WP_076600608.1">
    <property type="nucleotide sequence ID" value="NZ_FTMD01000002.1"/>
</dbReference>
<dbReference type="EMBL" id="FTMD01000002">
    <property type="protein sequence ID" value="SIQ04335.1"/>
    <property type="molecule type" value="Genomic_DNA"/>
</dbReference>
<dbReference type="AlphaFoldDB" id="A0A1N6PJ07"/>
<proteinExistence type="predicted"/>
<evidence type="ECO:0000259" key="2">
    <source>
        <dbReference type="Pfam" id="PF05378"/>
    </source>
</evidence>
<feature type="domain" description="Hydantoinase/oxoprolinase N-terminal" evidence="2">
    <location>
        <begin position="4"/>
        <end position="187"/>
    </location>
</feature>
<evidence type="ECO:0000259" key="3">
    <source>
        <dbReference type="Pfam" id="PF19278"/>
    </source>
</evidence>
<dbReference type="GO" id="GO:0006749">
    <property type="term" value="P:glutathione metabolic process"/>
    <property type="evidence" value="ECO:0007669"/>
    <property type="project" value="TreeGrafter"/>
</dbReference>
<dbReference type="PANTHER" id="PTHR11365">
    <property type="entry name" value="5-OXOPROLINASE RELATED"/>
    <property type="match status" value="1"/>
</dbReference>
<dbReference type="InterPro" id="IPR045079">
    <property type="entry name" value="Oxoprolinase-like"/>
</dbReference>
<feature type="domain" description="Acetophenone carboxylase-like C-terminal" evidence="3">
    <location>
        <begin position="518"/>
        <end position="682"/>
    </location>
</feature>
<sequence>MTLKIGIDVGGTFTDFVVTRDGAEPAIFKTLSTPSDPSIAVVNGLAEIAASMHPPMTLEAFAPTIATIVHGTTVTTNATLTGTGAKSGLLTTEGVRDALEMRRGVREEQYNNRYTNVKPLVPRYLRAGIPGRVDRDGNEAAALDLDAVRSAIELFRTERVQAVSICFLNSFANPAHEQAAADMVRRELPGAYLSVSTDLLPSIRFYERVSTTALNSYVGPKLNHYLDQLVGRLKGIGFDGLLLIMQSNGGVISPQLAREKAALTLLSGPAGGPGAGLHYVRVHGQNKCIITDMGGTSFEASVAVDAPMIKNDGEIARHKIALPMLDIHTIGAGGGSIGWLDEGGLLRMGPASAGADPGPACYGKGGKLPATTDANVVLGYLDPEFFAGGKMKLDVEAARAAIDEHIAKPMGLSIEEAAAGMYRVACNNMAQGVREVTIKRGFDPREFPFIPAGGAGPIHSCLICEELEIPLQVVPRESSVLCAFGMLMSELKHDFVRTFVSRLDAADWTKLAGIITAMAADGARQLDEERIPEGRRRFDVKLDCRYVKQYHEVSFVVPQALIAAGDAQGIARAFHAEHNRLYGYSLEAENTPVEIINVRVQAIGVTDKPVARHESWAGEDAAHALKGRRAVYIPETRKFREVPVYDGHRMRHGNRIEGPAMIEQETTAIFVSASFDCVIDALGSFALYQKGRADLVASCIKDMKEALV</sequence>
<evidence type="ECO:0000313" key="5">
    <source>
        <dbReference type="Proteomes" id="UP000186819"/>
    </source>
</evidence>
<dbReference type="STRING" id="34027.SAMN05421829_10271"/>
<dbReference type="OrthoDB" id="9768323at2"/>
<reference evidence="5" key="1">
    <citation type="submission" date="2017-01" db="EMBL/GenBank/DDBJ databases">
        <authorList>
            <person name="Varghese N."/>
            <person name="Submissions S."/>
        </authorList>
    </citation>
    <scope>NUCLEOTIDE SEQUENCE [LARGE SCALE GENOMIC DNA]</scope>
    <source>
        <strain evidence="5">ATCC 51758</strain>
    </source>
</reference>
<dbReference type="GO" id="GO:0005829">
    <property type="term" value="C:cytosol"/>
    <property type="evidence" value="ECO:0007669"/>
    <property type="project" value="TreeGrafter"/>
</dbReference>
<dbReference type="GO" id="GO:0017168">
    <property type="term" value="F:5-oxoprolinase (ATP-hydrolyzing) activity"/>
    <property type="evidence" value="ECO:0007669"/>
    <property type="project" value="TreeGrafter"/>
</dbReference>
<dbReference type="InterPro" id="IPR049517">
    <property type="entry name" value="ACX-like_C"/>
</dbReference>